<sequence length="533" mass="60253">MTAQGRFVLIPSDELVHTVHSPLIWHLHLPVTPRDTSGGNGLELTTHFIASLILCWITLVDVHGSSPLSEYQTVAASCSRSESRTARAILQETVYPLFEFARLDFPISCPWNPVHDVFRIQEAVKVQNSARDWECQACGKRFVSEYTIDLHMTNRHTNLISRSPNVTCLANYCLLLRCEILSPDLAFGDQIYWDSALCEADKFRELRVQCLSVIDQCAPRSDPKYQRLREWLKTALCDHLSCERYWEVPDHRLETSVWYHLGIAFLILCGLLIYYGAIFVRFDSSPGTLRVSSLSSPYYFASLAHSSPKRTYQPRAHGFVDPTSFRDDEAKSAEETEVNHVIEVISDEPAEENFVLVLCVVEVDIDSAAIAVSVEQMEVNLGVVIRRDESYDPSTTEIYIPQVETTMQTEVVQPLTPPSIELTSQKRVAYTDTNIPGISYVSELVSSLMNCPELVRNVVLCDHLYDDKTSLMVPYIKQTRPNICLGEDKDLKYAGALLIKVECGLSVKPIPTTLVFRNLRVKARLFKRSVIPG</sequence>
<keyword evidence="1" id="KW-0862">Zinc</keyword>
<dbReference type="PROSITE" id="PS50157">
    <property type="entry name" value="ZINC_FINGER_C2H2_2"/>
    <property type="match status" value="1"/>
</dbReference>
<dbReference type="EMBL" id="JXXN02002149">
    <property type="protein sequence ID" value="THD23437.1"/>
    <property type="molecule type" value="Genomic_DNA"/>
</dbReference>
<accession>A0A4E0RSF4</accession>
<dbReference type="GO" id="GO:0008270">
    <property type="term" value="F:zinc ion binding"/>
    <property type="evidence" value="ECO:0007669"/>
    <property type="project" value="UniProtKB-KW"/>
</dbReference>
<keyword evidence="2" id="KW-1133">Transmembrane helix</keyword>
<reference evidence="4" key="1">
    <citation type="submission" date="2019-03" db="EMBL/GenBank/DDBJ databases">
        <title>Improved annotation for the trematode Fasciola hepatica.</title>
        <authorList>
            <person name="Choi Y.-J."/>
            <person name="Martin J."/>
            <person name="Mitreva M."/>
        </authorList>
    </citation>
    <scope>NUCLEOTIDE SEQUENCE [LARGE SCALE GENOMIC DNA]</scope>
</reference>
<feature type="domain" description="C2H2-type" evidence="3">
    <location>
        <begin position="133"/>
        <end position="158"/>
    </location>
</feature>
<feature type="transmembrane region" description="Helical" evidence="2">
    <location>
        <begin position="257"/>
        <end position="280"/>
    </location>
</feature>
<dbReference type="Proteomes" id="UP000230066">
    <property type="component" value="Unassembled WGS sequence"/>
</dbReference>
<keyword evidence="5" id="KW-1185">Reference proteome</keyword>
<keyword evidence="4" id="KW-0687">Ribonucleoprotein</keyword>
<dbReference type="PROSITE" id="PS00028">
    <property type="entry name" value="ZINC_FINGER_C2H2_1"/>
    <property type="match status" value="1"/>
</dbReference>
<evidence type="ECO:0000259" key="3">
    <source>
        <dbReference type="PROSITE" id="PS50157"/>
    </source>
</evidence>
<gene>
    <name evidence="4" type="ORF">D915_005232</name>
</gene>
<evidence type="ECO:0000256" key="2">
    <source>
        <dbReference type="SAM" id="Phobius"/>
    </source>
</evidence>
<evidence type="ECO:0000313" key="5">
    <source>
        <dbReference type="Proteomes" id="UP000230066"/>
    </source>
</evidence>
<keyword evidence="2" id="KW-0472">Membrane</keyword>
<name>A0A4E0RSF4_FASHE</name>
<dbReference type="PANTHER" id="PTHR21385:SF0">
    <property type="entry name" value="RE51073P"/>
    <property type="match status" value="1"/>
</dbReference>
<dbReference type="PANTHER" id="PTHR21385">
    <property type="entry name" value="ZINC FINGER PROTEIN-RELATED"/>
    <property type="match status" value="1"/>
</dbReference>
<keyword evidence="1" id="KW-0479">Metal-binding</keyword>
<evidence type="ECO:0000313" key="4">
    <source>
        <dbReference type="EMBL" id="THD23437.1"/>
    </source>
</evidence>
<dbReference type="AlphaFoldDB" id="A0A4E0RSF4"/>
<dbReference type="InterPro" id="IPR013087">
    <property type="entry name" value="Znf_C2H2_type"/>
</dbReference>
<keyword evidence="1" id="KW-0863">Zinc-finger</keyword>
<dbReference type="GO" id="GO:1990904">
    <property type="term" value="C:ribonucleoprotein complex"/>
    <property type="evidence" value="ECO:0007669"/>
    <property type="project" value="UniProtKB-KW"/>
</dbReference>
<proteinExistence type="predicted"/>
<keyword evidence="2" id="KW-0812">Transmembrane</keyword>
<comment type="caution">
    <text evidence="4">The sequence shown here is derived from an EMBL/GenBank/DDBJ whole genome shotgun (WGS) entry which is preliminary data.</text>
</comment>
<evidence type="ECO:0000256" key="1">
    <source>
        <dbReference type="PROSITE-ProRule" id="PRU00042"/>
    </source>
</evidence>
<organism evidence="4 5">
    <name type="scientific">Fasciola hepatica</name>
    <name type="common">Liver fluke</name>
    <dbReference type="NCBI Taxonomy" id="6192"/>
    <lineage>
        <taxon>Eukaryota</taxon>
        <taxon>Metazoa</taxon>
        <taxon>Spiralia</taxon>
        <taxon>Lophotrochozoa</taxon>
        <taxon>Platyhelminthes</taxon>
        <taxon>Trematoda</taxon>
        <taxon>Digenea</taxon>
        <taxon>Plagiorchiida</taxon>
        <taxon>Echinostomata</taxon>
        <taxon>Echinostomatoidea</taxon>
        <taxon>Fasciolidae</taxon>
        <taxon>Fasciola</taxon>
    </lineage>
</organism>
<protein>
    <submittedName>
        <fullName evidence="4">116 kDa U5 small nuclear ribonucleoprotein</fullName>
    </submittedName>
</protein>